<evidence type="ECO:0000256" key="10">
    <source>
        <dbReference type="SAM" id="Phobius"/>
    </source>
</evidence>
<name>A0A423TH14_PENVA</name>
<keyword evidence="4 10" id="KW-0812">Transmembrane</keyword>
<dbReference type="InterPro" id="IPR041084">
    <property type="entry name" value="Ncstrn_small"/>
</dbReference>
<dbReference type="Pfam" id="PF05450">
    <property type="entry name" value="Nicastrin"/>
    <property type="match status" value="1"/>
</dbReference>
<feature type="signal peptide" evidence="11">
    <location>
        <begin position="1"/>
        <end position="27"/>
    </location>
</feature>
<comment type="similarity">
    <text evidence="2">Belongs to the nicastrin family.</text>
</comment>
<dbReference type="STRING" id="6689.A0A423TH14"/>
<accession>A0A423TH14</accession>
<evidence type="ECO:0000256" key="5">
    <source>
        <dbReference type="ARBA" id="ARBA00022729"/>
    </source>
</evidence>
<dbReference type="Proteomes" id="UP000283509">
    <property type="component" value="Unassembled WGS sequence"/>
</dbReference>
<dbReference type="OrthoDB" id="755951at2759"/>
<proteinExistence type="inferred from homology"/>
<dbReference type="PANTHER" id="PTHR21092">
    <property type="entry name" value="NICASTRIN"/>
    <property type="match status" value="1"/>
</dbReference>
<dbReference type="GO" id="GO:0005886">
    <property type="term" value="C:plasma membrane"/>
    <property type="evidence" value="ECO:0007669"/>
    <property type="project" value="TreeGrafter"/>
</dbReference>
<keyword evidence="8 10" id="KW-0472">Membrane</keyword>
<dbReference type="InterPro" id="IPR008710">
    <property type="entry name" value="Nicastrin"/>
</dbReference>
<keyword evidence="5 11" id="KW-0732">Signal</keyword>
<dbReference type="EMBL" id="QCYY01001737">
    <property type="protein sequence ID" value="ROT75752.1"/>
    <property type="molecule type" value="Genomic_DNA"/>
</dbReference>
<feature type="transmembrane region" description="Helical" evidence="10">
    <location>
        <begin position="663"/>
        <end position="683"/>
    </location>
</feature>
<evidence type="ECO:0000256" key="7">
    <source>
        <dbReference type="ARBA" id="ARBA00022989"/>
    </source>
</evidence>
<evidence type="ECO:0000256" key="3">
    <source>
        <dbReference type="ARBA" id="ARBA00015303"/>
    </source>
</evidence>
<evidence type="ECO:0000256" key="1">
    <source>
        <dbReference type="ARBA" id="ARBA00004479"/>
    </source>
</evidence>
<evidence type="ECO:0000256" key="2">
    <source>
        <dbReference type="ARBA" id="ARBA00007717"/>
    </source>
</evidence>
<dbReference type="Gene3D" id="3.40.630.10">
    <property type="entry name" value="Zn peptidases"/>
    <property type="match status" value="1"/>
</dbReference>
<dbReference type="GO" id="GO:0016485">
    <property type="term" value="P:protein processing"/>
    <property type="evidence" value="ECO:0007669"/>
    <property type="project" value="InterPro"/>
</dbReference>
<comment type="caution">
    <text evidence="13">The sequence shown here is derived from an EMBL/GenBank/DDBJ whole genome shotgun (WGS) entry which is preliminary data.</text>
</comment>
<dbReference type="PANTHER" id="PTHR21092:SF0">
    <property type="entry name" value="NICASTRIN"/>
    <property type="match status" value="1"/>
</dbReference>
<evidence type="ECO:0000256" key="4">
    <source>
        <dbReference type="ARBA" id="ARBA00022692"/>
    </source>
</evidence>
<protein>
    <recommendedName>
        <fullName evidence="3">Nicastrin</fullName>
    </recommendedName>
</protein>
<feature type="domain" description="Nicastrin small lobe" evidence="12">
    <location>
        <begin position="43"/>
        <end position="221"/>
    </location>
</feature>
<evidence type="ECO:0000256" key="6">
    <source>
        <dbReference type="ARBA" id="ARBA00022976"/>
    </source>
</evidence>
<evidence type="ECO:0000313" key="14">
    <source>
        <dbReference type="Proteomes" id="UP000283509"/>
    </source>
</evidence>
<organism evidence="13 14">
    <name type="scientific">Penaeus vannamei</name>
    <name type="common">Whiteleg shrimp</name>
    <name type="synonym">Litopenaeus vannamei</name>
    <dbReference type="NCBI Taxonomy" id="6689"/>
    <lineage>
        <taxon>Eukaryota</taxon>
        <taxon>Metazoa</taxon>
        <taxon>Ecdysozoa</taxon>
        <taxon>Arthropoda</taxon>
        <taxon>Crustacea</taxon>
        <taxon>Multicrustacea</taxon>
        <taxon>Malacostraca</taxon>
        <taxon>Eumalacostraca</taxon>
        <taxon>Eucarida</taxon>
        <taxon>Decapoda</taxon>
        <taxon>Dendrobranchiata</taxon>
        <taxon>Penaeoidea</taxon>
        <taxon>Penaeidae</taxon>
        <taxon>Penaeus</taxon>
    </lineage>
</organism>
<comment type="subcellular location">
    <subcellularLocation>
        <location evidence="1">Membrane</location>
        <topology evidence="1">Single-pass type I membrane protein</topology>
    </subcellularLocation>
</comment>
<sequence>MASKVTGRQATLLRVLVLSGTFFLAAGERVKNKIYDEIQGDMACFKRFNGTHEIGCTSKFFGNTGVLHVIEEKADFDWVYEHGPHQPYVLAFTPLFLTEAVLERATDSGKVSGVVVVVPEDFDPETQLLDGFSGETECPDAYLGLYNASSNPDYAGYCRKKPWNPNGTSMLYTSWEFPIFLITNQTSVNNIQNCFEKFNKPVNGMPRDWPLCSLELKSNMYGTTNSEVCMRRASIGPLSTDNFCDPLYDYNIWGTLKPMNMSEEIPEKSVIIVAARMDAATMFDNISPGANSAVSGIITLMSAAAAIFKHKEEIINVSNKNILFILFQGETWGYIGSSRVVWDMEQGQFPYKVKDDVKDQIAQINLTHIDYFIELEQVGQPEDINKLYIHTDPISNANPELKNETDNLLNILDEASNLVNETKFVRVRKDVPLPPSSIQSFLKHVNISGVVITDHEGEFKNPYYESFLDNYRNVKYEADNETSDADLYHKHINNVASVLATAIYKLATNTHKKITADPELTNELLFCYMKNMTCNLVQEYGGEMAKHLEPKPAKLYVSVESGERYRSYVTMYLMAGLLGDEVERNQSDCKIESIYNMNHFYYFSHLHNGTCVQTTVRMTEAMSPAFLIDDYDWKSGEYSTWTESGWKLTKVMIFLRPSVLEEVAVVCGGVVSLVLSVIVVHFMNSRADLLFGLSTPPAAC</sequence>
<dbReference type="GO" id="GO:0007220">
    <property type="term" value="P:Notch receptor processing"/>
    <property type="evidence" value="ECO:0007669"/>
    <property type="project" value="TreeGrafter"/>
</dbReference>
<evidence type="ECO:0000259" key="12">
    <source>
        <dbReference type="Pfam" id="PF18266"/>
    </source>
</evidence>
<dbReference type="GO" id="GO:0007219">
    <property type="term" value="P:Notch signaling pathway"/>
    <property type="evidence" value="ECO:0007669"/>
    <property type="project" value="UniProtKB-KW"/>
</dbReference>
<dbReference type="Pfam" id="PF18266">
    <property type="entry name" value="Ncstrn_small"/>
    <property type="match status" value="1"/>
</dbReference>
<keyword evidence="7 10" id="KW-1133">Transmembrane helix</keyword>
<keyword evidence="9" id="KW-0325">Glycoprotein</keyword>
<reference evidence="13 14" key="1">
    <citation type="submission" date="2018-04" db="EMBL/GenBank/DDBJ databases">
        <authorList>
            <person name="Zhang X."/>
            <person name="Yuan J."/>
            <person name="Li F."/>
            <person name="Xiang J."/>
        </authorList>
    </citation>
    <scope>NUCLEOTIDE SEQUENCE [LARGE SCALE GENOMIC DNA]</scope>
    <source>
        <tissue evidence="13">Muscle</tissue>
    </source>
</reference>
<keyword evidence="14" id="KW-1185">Reference proteome</keyword>
<dbReference type="AlphaFoldDB" id="A0A423TH14"/>
<evidence type="ECO:0000256" key="9">
    <source>
        <dbReference type="ARBA" id="ARBA00023180"/>
    </source>
</evidence>
<feature type="chain" id="PRO_5018980088" description="Nicastrin" evidence="11">
    <location>
        <begin position="28"/>
        <end position="700"/>
    </location>
</feature>
<evidence type="ECO:0000256" key="11">
    <source>
        <dbReference type="SAM" id="SignalP"/>
    </source>
</evidence>
<dbReference type="SUPFAM" id="SSF53187">
    <property type="entry name" value="Zn-dependent exopeptidases"/>
    <property type="match status" value="1"/>
</dbReference>
<gene>
    <name evidence="13" type="ORF">C7M84_005693</name>
</gene>
<evidence type="ECO:0000256" key="8">
    <source>
        <dbReference type="ARBA" id="ARBA00023136"/>
    </source>
</evidence>
<reference evidence="13 14" key="2">
    <citation type="submission" date="2019-01" db="EMBL/GenBank/DDBJ databases">
        <title>The decoding of complex shrimp genome reveals the adaptation for benthos swimmer, frequently molting mechanism and breeding impact on genome.</title>
        <authorList>
            <person name="Sun Y."/>
            <person name="Gao Y."/>
            <person name="Yu Y."/>
        </authorList>
    </citation>
    <scope>NUCLEOTIDE SEQUENCE [LARGE SCALE GENOMIC DNA]</scope>
    <source>
        <tissue evidence="13">Muscle</tissue>
    </source>
</reference>
<evidence type="ECO:0000313" key="13">
    <source>
        <dbReference type="EMBL" id="ROT75752.1"/>
    </source>
</evidence>
<keyword evidence="6" id="KW-0914">Notch signaling pathway</keyword>